<dbReference type="Gene3D" id="1.10.10.10">
    <property type="entry name" value="Winged helix-like DNA-binding domain superfamily/Winged helix DNA-binding domain"/>
    <property type="match status" value="1"/>
</dbReference>
<comment type="caution">
    <text evidence="1">The sequence shown here is derived from an EMBL/GenBank/DDBJ whole genome shotgun (WGS) entry which is preliminary data.</text>
</comment>
<feature type="non-terminal residue" evidence="1">
    <location>
        <position position="165"/>
    </location>
</feature>
<proteinExistence type="predicted"/>
<sequence>MTKNGNASRMQKLVEEFGHSGLSQREFAAAHGITESKMHYWISKLARAGRSGLPPAAPKKDFVAISVTRELEDRNITICLKSGIEIEIPQSLIDWIDRETKLGNPELLEAVQHEGICQILDAEKAMVTKDWLPPLLEVMRREDVGAVGSKLVYPDGTLGEAGSII</sequence>
<dbReference type="InterPro" id="IPR036388">
    <property type="entry name" value="WH-like_DNA-bd_sf"/>
</dbReference>
<protein>
    <submittedName>
        <fullName evidence="1">Uncharacterized protein</fullName>
    </submittedName>
</protein>
<dbReference type="AlphaFoldDB" id="A0A0F9JPN5"/>
<evidence type="ECO:0000313" key="1">
    <source>
        <dbReference type="EMBL" id="KKM07606.1"/>
    </source>
</evidence>
<organism evidence="1">
    <name type="scientific">marine sediment metagenome</name>
    <dbReference type="NCBI Taxonomy" id="412755"/>
    <lineage>
        <taxon>unclassified sequences</taxon>
        <taxon>metagenomes</taxon>
        <taxon>ecological metagenomes</taxon>
    </lineage>
</organism>
<accession>A0A0F9JPN5</accession>
<reference evidence="1" key="1">
    <citation type="journal article" date="2015" name="Nature">
        <title>Complex archaea that bridge the gap between prokaryotes and eukaryotes.</title>
        <authorList>
            <person name="Spang A."/>
            <person name="Saw J.H."/>
            <person name="Jorgensen S.L."/>
            <person name="Zaremba-Niedzwiedzka K."/>
            <person name="Martijn J."/>
            <person name="Lind A.E."/>
            <person name="van Eijk R."/>
            <person name="Schleper C."/>
            <person name="Guy L."/>
            <person name="Ettema T.J."/>
        </authorList>
    </citation>
    <scope>NUCLEOTIDE SEQUENCE</scope>
</reference>
<name>A0A0F9JPN5_9ZZZZ</name>
<dbReference type="EMBL" id="LAZR01015731">
    <property type="protein sequence ID" value="KKM07606.1"/>
    <property type="molecule type" value="Genomic_DNA"/>
</dbReference>
<dbReference type="NCBIfam" id="NF047593">
    <property type="entry name" value="IS66_ISAeme5_TnpA"/>
    <property type="match status" value="1"/>
</dbReference>
<gene>
    <name evidence="1" type="ORF">LCGC14_1732190</name>
</gene>